<dbReference type="AlphaFoldDB" id="A0A9P6KD61"/>
<protein>
    <submittedName>
        <fullName evidence="2">Uncharacterized protein</fullName>
    </submittedName>
</protein>
<dbReference type="Proteomes" id="UP000780801">
    <property type="component" value="Unassembled WGS sequence"/>
</dbReference>
<gene>
    <name evidence="2" type="ORF">BGW38_002014</name>
</gene>
<organism evidence="2 3">
    <name type="scientific">Lunasporangiospora selenospora</name>
    <dbReference type="NCBI Taxonomy" id="979761"/>
    <lineage>
        <taxon>Eukaryota</taxon>
        <taxon>Fungi</taxon>
        <taxon>Fungi incertae sedis</taxon>
        <taxon>Mucoromycota</taxon>
        <taxon>Mortierellomycotina</taxon>
        <taxon>Mortierellomycetes</taxon>
        <taxon>Mortierellales</taxon>
        <taxon>Mortierellaceae</taxon>
        <taxon>Lunasporangiospora</taxon>
    </lineage>
</organism>
<comment type="caution">
    <text evidence="2">The sequence shown here is derived from an EMBL/GenBank/DDBJ whole genome shotgun (WGS) entry which is preliminary data.</text>
</comment>
<feature type="compositionally biased region" description="Low complexity" evidence="1">
    <location>
        <begin position="179"/>
        <end position="190"/>
    </location>
</feature>
<dbReference type="OrthoDB" id="10601505at2759"/>
<feature type="compositionally biased region" description="Basic residues" evidence="1">
    <location>
        <begin position="195"/>
        <end position="205"/>
    </location>
</feature>
<sequence length="330" mass="36528">MARVDVRAYTFRKKARHYVAVKPQSALRIEPIIYLKTSILNEFEEALQNWDYLRLPLHRFRDQAIPKKKLNAEGLGKKGPPILHVLPKNFKLTPSGEPVIDIRRGHVIICIKLSCYSDHHAEPGGFVIRMQANPPAEQQLQPHRQSLAELESGRTNPAAAVQAGDSVQIRICCEARTKSSLSGTGTASSADGPSQKKKRVRRKNLKASAEAISQQIQVKDPGPSTVKSDQSPYGGDQDEYEQEEGDDEGGRSSRASKRTGTGSVRRGSATRPGSRMTNGDDDDEGGEEEEEEEEGDEEEETVVDIDAVIVPTQRYPFSQPSAQVYYPPRP</sequence>
<keyword evidence="3" id="KW-1185">Reference proteome</keyword>
<feature type="compositionally biased region" description="Acidic residues" evidence="1">
    <location>
        <begin position="236"/>
        <end position="247"/>
    </location>
</feature>
<accession>A0A9P6KD61</accession>
<reference evidence="2" key="1">
    <citation type="journal article" date="2020" name="Fungal Divers.">
        <title>Resolving the Mortierellaceae phylogeny through synthesis of multi-gene phylogenetics and phylogenomics.</title>
        <authorList>
            <person name="Vandepol N."/>
            <person name="Liber J."/>
            <person name="Desiro A."/>
            <person name="Na H."/>
            <person name="Kennedy M."/>
            <person name="Barry K."/>
            <person name="Grigoriev I.V."/>
            <person name="Miller A.N."/>
            <person name="O'Donnell K."/>
            <person name="Stajich J.E."/>
            <person name="Bonito G."/>
        </authorList>
    </citation>
    <scope>NUCLEOTIDE SEQUENCE</scope>
    <source>
        <strain evidence="2">KOD1015</strain>
    </source>
</reference>
<evidence type="ECO:0000256" key="1">
    <source>
        <dbReference type="SAM" id="MobiDB-lite"/>
    </source>
</evidence>
<name>A0A9P6KD61_9FUNG</name>
<feature type="region of interest" description="Disordered" evidence="1">
    <location>
        <begin position="178"/>
        <end position="330"/>
    </location>
</feature>
<feature type="compositionally biased region" description="Acidic residues" evidence="1">
    <location>
        <begin position="279"/>
        <end position="303"/>
    </location>
</feature>
<dbReference type="EMBL" id="JAABOA010001672">
    <property type="protein sequence ID" value="KAF9581094.1"/>
    <property type="molecule type" value="Genomic_DNA"/>
</dbReference>
<evidence type="ECO:0000313" key="3">
    <source>
        <dbReference type="Proteomes" id="UP000780801"/>
    </source>
</evidence>
<proteinExistence type="predicted"/>
<evidence type="ECO:0000313" key="2">
    <source>
        <dbReference type="EMBL" id="KAF9581094.1"/>
    </source>
</evidence>